<evidence type="ECO:0000313" key="3">
    <source>
        <dbReference type="EMBL" id="SDP74742.1"/>
    </source>
</evidence>
<name>A0A1H0V872_SELRU</name>
<dbReference type="EMBL" id="FNJQ01000047">
    <property type="protein sequence ID" value="SDP74742.1"/>
    <property type="molecule type" value="Genomic_DNA"/>
</dbReference>
<dbReference type="AlphaFoldDB" id="A0A1H0V872"/>
<dbReference type="InterPro" id="IPR013321">
    <property type="entry name" value="Arc_rbn_hlx_hlx"/>
</dbReference>
<evidence type="ECO:0000256" key="2">
    <source>
        <dbReference type="ARBA" id="ARBA00022649"/>
    </source>
</evidence>
<proteinExistence type="inferred from homology"/>
<dbReference type="Pfam" id="PF04221">
    <property type="entry name" value="RelB"/>
    <property type="match status" value="1"/>
</dbReference>
<dbReference type="PANTHER" id="PTHR38781">
    <property type="entry name" value="ANTITOXIN DINJ-RELATED"/>
    <property type="match status" value="1"/>
</dbReference>
<keyword evidence="2" id="KW-1277">Toxin-antitoxin system</keyword>
<dbReference type="RefSeq" id="WP_014425824.1">
    <property type="nucleotide sequence ID" value="NZ_FNJQ01000047.1"/>
</dbReference>
<dbReference type="GO" id="GO:0006351">
    <property type="term" value="P:DNA-templated transcription"/>
    <property type="evidence" value="ECO:0007669"/>
    <property type="project" value="TreeGrafter"/>
</dbReference>
<accession>A0A1H0V872</accession>
<organism evidence="3 4">
    <name type="scientific">Selenomonas ruminantium</name>
    <dbReference type="NCBI Taxonomy" id="971"/>
    <lineage>
        <taxon>Bacteria</taxon>
        <taxon>Bacillati</taxon>
        <taxon>Bacillota</taxon>
        <taxon>Negativicutes</taxon>
        <taxon>Selenomonadales</taxon>
        <taxon>Selenomonadaceae</taxon>
        <taxon>Selenomonas</taxon>
    </lineage>
</organism>
<dbReference type="GO" id="GO:0006355">
    <property type="term" value="P:regulation of DNA-templated transcription"/>
    <property type="evidence" value="ECO:0007669"/>
    <property type="project" value="InterPro"/>
</dbReference>
<dbReference type="Proteomes" id="UP000182412">
    <property type="component" value="Unassembled WGS sequence"/>
</dbReference>
<evidence type="ECO:0000256" key="1">
    <source>
        <dbReference type="ARBA" id="ARBA00010562"/>
    </source>
</evidence>
<dbReference type="OrthoDB" id="9804867at2"/>
<comment type="similarity">
    <text evidence="1">Belongs to the RelB/DinJ antitoxin family.</text>
</comment>
<dbReference type="InterPro" id="IPR007337">
    <property type="entry name" value="RelB/DinJ"/>
</dbReference>
<dbReference type="NCBIfam" id="TIGR02384">
    <property type="entry name" value="RelB_DinJ"/>
    <property type="match status" value="1"/>
</dbReference>
<dbReference type="Gene3D" id="1.10.1220.10">
    <property type="entry name" value="Met repressor-like"/>
    <property type="match status" value="1"/>
</dbReference>
<protein>
    <submittedName>
        <fullName evidence="3">DNA-damage-inducible protein J</fullName>
    </submittedName>
</protein>
<evidence type="ECO:0000313" key="4">
    <source>
        <dbReference type="Proteomes" id="UP000182412"/>
    </source>
</evidence>
<dbReference type="PANTHER" id="PTHR38781:SF1">
    <property type="entry name" value="ANTITOXIN DINJ-RELATED"/>
    <property type="match status" value="1"/>
</dbReference>
<reference evidence="3 4" key="1">
    <citation type="submission" date="2016-10" db="EMBL/GenBank/DDBJ databases">
        <authorList>
            <person name="de Groot N.N."/>
        </authorList>
    </citation>
    <scope>NUCLEOTIDE SEQUENCE [LARGE SCALE GENOMIC DNA]</scope>
    <source>
        <strain evidence="3 4">S137</strain>
    </source>
</reference>
<gene>
    <name evidence="3" type="ORF">SAMN05216366_1476</name>
</gene>
<dbReference type="OMA" id="NNAEYMA"/>
<sequence>MATTKSINIRIDEDLKIQSDKVLADLGLTTSAVVSMLLKTIVRNHAVPSDLFTIREQARNNAEYMAKLDRSFAEYKAGLGQQHRLLEVDDV</sequence>